<feature type="transmembrane region" description="Helical" evidence="1">
    <location>
        <begin position="285"/>
        <end position="304"/>
    </location>
</feature>
<dbReference type="EMBL" id="MZGW01000003">
    <property type="protein sequence ID" value="OPJ55867.1"/>
    <property type="molecule type" value="Genomic_DNA"/>
</dbReference>
<feature type="transmembrane region" description="Helical" evidence="1">
    <location>
        <begin position="124"/>
        <end position="143"/>
    </location>
</feature>
<name>A0A1V4I8J5_9FIRM</name>
<feature type="transmembrane region" description="Helical" evidence="1">
    <location>
        <begin position="28"/>
        <end position="46"/>
    </location>
</feature>
<evidence type="ECO:0000256" key="1">
    <source>
        <dbReference type="SAM" id="Phobius"/>
    </source>
</evidence>
<evidence type="ECO:0000313" key="2">
    <source>
        <dbReference type="EMBL" id="OPJ55867.1"/>
    </source>
</evidence>
<dbReference type="AlphaFoldDB" id="A0A1V4I8J5"/>
<reference evidence="2 3" key="1">
    <citation type="submission" date="2017-03" db="EMBL/GenBank/DDBJ databases">
        <title>Genome sequence of Clostridium thermoalcaliphilum DSM 7309.</title>
        <authorList>
            <person name="Poehlein A."/>
            <person name="Daniel R."/>
        </authorList>
    </citation>
    <scope>NUCLEOTIDE SEQUENCE [LARGE SCALE GENOMIC DNA]</scope>
    <source>
        <strain evidence="2 3">DSM 7309</strain>
    </source>
</reference>
<evidence type="ECO:0000313" key="3">
    <source>
        <dbReference type="Proteomes" id="UP000190140"/>
    </source>
</evidence>
<feature type="transmembrane region" description="Helical" evidence="1">
    <location>
        <begin position="52"/>
        <end position="70"/>
    </location>
</feature>
<keyword evidence="1" id="KW-0472">Membrane</keyword>
<keyword evidence="1" id="KW-1133">Transmembrane helix</keyword>
<protein>
    <recommendedName>
        <fullName evidence="4">Bacterial ABC transporter protein EcsB</fullName>
    </recommendedName>
</protein>
<feature type="transmembrane region" description="Helical" evidence="1">
    <location>
        <begin position="173"/>
        <end position="190"/>
    </location>
</feature>
<keyword evidence="1" id="KW-0812">Transmembrane</keyword>
<dbReference type="OrthoDB" id="2937239at2"/>
<accession>A0A1V4I8J5</accession>
<proteinExistence type="predicted"/>
<feature type="transmembrane region" description="Helical" evidence="1">
    <location>
        <begin position="262"/>
        <end position="279"/>
    </location>
</feature>
<evidence type="ECO:0008006" key="4">
    <source>
        <dbReference type="Google" id="ProtNLM"/>
    </source>
</evidence>
<gene>
    <name evidence="2" type="ORF">CLOTH_10450</name>
</gene>
<comment type="caution">
    <text evidence="2">The sequence shown here is derived from an EMBL/GenBank/DDBJ whole genome shotgun (WGS) entry which is preliminary data.</text>
</comment>
<keyword evidence="3" id="KW-1185">Reference proteome</keyword>
<organism evidence="2 3">
    <name type="scientific">Alkalithermobacter paradoxus</name>
    <dbReference type="NCBI Taxonomy" id="29349"/>
    <lineage>
        <taxon>Bacteria</taxon>
        <taxon>Bacillati</taxon>
        <taxon>Bacillota</taxon>
        <taxon>Clostridia</taxon>
        <taxon>Peptostreptococcales</taxon>
        <taxon>Tepidibacteraceae</taxon>
        <taxon>Alkalithermobacter</taxon>
    </lineage>
</organism>
<dbReference type="STRING" id="29349.CLOTH_10450"/>
<dbReference type="RefSeq" id="WP_079411873.1">
    <property type="nucleotide sequence ID" value="NZ_MZGW01000003.1"/>
</dbReference>
<feature type="transmembrane region" description="Helical" evidence="1">
    <location>
        <begin position="91"/>
        <end position="112"/>
    </location>
</feature>
<feature type="transmembrane region" description="Helical" evidence="1">
    <location>
        <begin position="330"/>
        <end position="347"/>
    </location>
</feature>
<sequence>MGIEGLQLLIKNKLRQYIRIYKKNKLKWTLAIFMGVFLIFSMVDLIRTAIDNYFSILSLGFFIYCTAKIFQDIPIMNIDCKLIKFKVLRLWQLKTIIILKSVILSGVIFTFVLNFSNMLDRSEFYRAVLLVLINIVINFVCFFKSQTNNANVLTIFTLLVVSLSYYINSILIISIYLFTILYVFINKKYFKYDQLLPYYQSMAFLYEGLVNNDISTLSQGQMQLTKQKLKSSFNFMEKYYGNEYRFEFYKEISRAIYNYKRIVNVSLINFLITLLTLMYEHPIWINSVAMFSLVFITDSVLTLINKPEAINKNKGFYFPYSLKEIIKQKYFAHLCVILIPFISSLLILKYISFFVVIICFFILPIKNILYNFGEKFITKCFVYCLESIILLMCTINLL</sequence>
<feature type="transmembrane region" description="Helical" evidence="1">
    <location>
        <begin position="353"/>
        <end position="373"/>
    </location>
</feature>
<dbReference type="Proteomes" id="UP000190140">
    <property type="component" value="Unassembled WGS sequence"/>
</dbReference>